<protein>
    <submittedName>
        <fullName evidence="1">Uncharacterized protein</fullName>
    </submittedName>
</protein>
<gene>
    <name evidence="1" type="ORF">MGAL_10B014344</name>
</gene>
<comment type="caution">
    <text evidence="1">The sequence shown here is derived from an EMBL/GenBank/DDBJ whole genome shotgun (WGS) entry which is preliminary data.</text>
</comment>
<sequence>MNYIRETKCSDEFLRPKTDRRLFKTTCSQNEEFSLFKSRTFIEQTGGASIKSLPPRKITPTIYFTTDPHVRKTLLHFEIKFFYGRDDRFKFPVVTKRPHTPRAPAAYSWNCSNEAFSQMYRENVKQFKQFKENQSSFQDNIANNCLGGHFRNSAI</sequence>
<keyword evidence="2" id="KW-1185">Reference proteome</keyword>
<dbReference type="AlphaFoldDB" id="A0A8B6FGU5"/>
<dbReference type="EMBL" id="UYJE01006738">
    <property type="protein sequence ID" value="VDI48414.1"/>
    <property type="molecule type" value="Genomic_DNA"/>
</dbReference>
<dbReference type="OrthoDB" id="10333905at2759"/>
<accession>A0A8B6FGU5</accession>
<reference evidence="1" key="1">
    <citation type="submission" date="2018-11" db="EMBL/GenBank/DDBJ databases">
        <authorList>
            <person name="Alioto T."/>
            <person name="Alioto T."/>
        </authorList>
    </citation>
    <scope>NUCLEOTIDE SEQUENCE</scope>
</reference>
<evidence type="ECO:0000313" key="1">
    <source>
        <dbReference type="EMBL" id="VDI48414.1"/>
    </source>
</evidence>
<dbReference type="Proteomes" id="UP000596742">
    <property type="component" value="Unassembled WGS sequence"/>
</dbReference>
<organism evidence="1 2">
    <name type="scientific">Mytilus galloprovincialis</name>
    <name type="common">Mediterranean mussel</name>
    <dbReference type="NCBI Taxonomy" id="29158"/>
    <lineage>
        <taxon>Eukaryota</taxon>
        <taxon>Metazoa</taxon>
        <taxon>Spiralia</taxon>
        <taxon>Lophotrochozoa</taxon>
        <taxon>Mollusca</taxon>
        <taxon>Bivalvia</taxon>
        <taxon>Autobranchia</taxon>
        <taxon>Pteriomorphia</taxon>
        <taxon>Mytilida</taxon>
        <taxon>Mytiloidea</taxon>
        <taxon>Mytilidae</taxon>
        <taxon>Mytilinae</taxon>
        <taxon>Mytilus</taxon>
    </lineage>
</organism>
<proteinExistence type="predicted"/>
<name>A0A8B6FGU5_MYTGA</name>
<evidence type="ECO:0000313" key="2">
    <source>
        <dbReference type="Proteomes" id="UP000596742"/>
    </source>
</evidence>